<dbReference type="InterPro" id="IPR015025">
    <property type="entry name" value="PoNi_C"/>
</dbReference>
<dbReference type="AlphaFoldDB" id="A0A6N9HLB2"/>
<dbReference type="Proteomes" id="UP000448575">
    <property type="component" value="Unassembled WGS sequence"/>
</dbReference>
<feature type="domain" description="PoNi C-terminal" evidence="1">
    <location>
        <begin position="457"/>
        <end position="561"/>
    </location>
</feature>
<accession>A0A6N9HLB2</accession>
<evidence type="ECO:0000313" key="2">
    <source>
        <dbReference type="EMBL" id="MYN04438.1"/>
    </source>
</evidence>
<keyword evidence="3" id="KW-1185">Reference proteome</keyword>
<gene>
    <name evidence="2" type="ORF">GTP41_20310</name>
</gene>
<comment type="caution">
    <text evidence="2">The sequence shown here is derived from an EMBL/GenBank/DDBJ whole genome shotgun (WGS) entry which is preliminary data.</text>
</comment>
<organism evidence="2 3">
    <name type="scientific">Pseudoduganella guangdongensis</name>
    <dbReference type="NCBI Taxonomy" id="2692179"/>
    <lineage>
        <taxon>Bacteria</taxon>
        <taxon>Pseudomonadati</taxon>
        <taxon>Pseudomonadota</taxon>
        <taxon>Betaproteobacteria</taxon>
        <taxon>Burkholderiales</taxon>
        <taxon>Oxalobacteraceae</taxon>
        <taxon>Telluria group</taxon>
        <taxon>Pseudoduganella</taxon>
    </lineage>
</organism>
<sequence>MYNSLPEDVFYQSLREPLLRFYGYEQVFSDHVETFEKVADNLQHLAQSPGASSYYRLMDITELLSSDATAYLVNCYSAGHPITDLQQFYGRAVEYWETYAHYNQAYNDSGERDTPWAHVPLASPRYHQALAMACFGLLLGKPDMLQRLAPLLDYHNDDRDGLLERLFSCCIDGREPGINMCRRNLPYSKTLPIFAAPAAERPQLMARYLAEWYQSSRREDYFNRHETGYDFVGYWSWEAAAITLVLGIDDTSYRDMPYYPKDIVDFARAEYGAKVPTYSAPAALGPSELPIPSGFDGLQEYWQSKKFSMADFESKRRSGRMRYESYEDNLEYTTQRTFYECGDPDDYDAASQLAFESVNHLRNCFSAGHALEDLQAFYPLAVGFWENYGRLLMSLDPGAGSREADDDDDYDDFKTWVDLRGDDYHTALSLVCFGILLGHQDQLARIMPVLDHGNQRRDALLERLVAPWVPGRGEAPKKCTRGKPYAQTLPVFSCAPEKRAEMMAEYMRAWYDMSENEPYFGTNRKGMQYFGYWSFEAAAITFVLGIDDATYREDRFYPRDLVDFARSRTA</sequence>
<proteinExistence type="predicted"/>
<evidence type="ECO:0000259" key="1">
    <source>
        <dbReference type="Pfam" id="PF08929"/>
    </source>
</evidence>
<dbReference type="EMBL" id="WWCJ01000017">
    <property type="protein sequence ID" value="MYN04438.1"/>
    <property type="molecule type" value="Genomic_DNA"/>
</dbReference>
<evidence type="ECO:0000313" key="3">
    <source>
        <dbReference type="Proteomes" id="UP000448575"/>
    </source>
</evidence>
<dbReference type="InterPro" id="IPR028983">
    <property type="entry name" value="PA2201-like_C"/>
</dbReference>
<dbReference type="RefSeq" id="WP_161027401.1">
    <property type="nucleotide sequence ID" value="NZ_WWCJ01000017.1"/>
</dbReference>
<reference evidence="2 3" key="1">
    <citation type="submission" date="2019-12" db="EMBL/GenBank/DDBJ databases">
        <title>Novel species isolated from a subtropical stream in China.</title>
        <authorList>
            <person name="Lu H."/>
        </authorList>
    </citation>
    <scope>NUCLEOTIDE SEQUENCE [LARGE SCALE GENOMIC DNA]</scope>
    <source>
        <strain evidence="2 3">DS3</strain>
    </source>
</reference>
<dbReference type="Gene3D" id="1.10.3920.10">
    <property type="entry name" value="PA2201 C-terminal domain-like"/>
    <property type="match status" value="2"/>
</dbReference>
<dbReference type="SUPFAM" id="SSF140731">
    <property type="entry name" value="PA2201 C-terminal domain-like"/>
    <property type="match status" value="2"/>
</dbReference>
<protein>
    <submittedName>
        <fullName evidence="2">DUF1911 domain-containing protein</fullName>
    </submittedName>
</protein>
<name>A0A6N9HLB2_9BURK</name>
<feature type="domain" description="PoNi C-terminal" evidence="1">
    <location>
        <begin position="159"/>
        <end position="263"/>
    </location>
</feature>
<dbReference type="Pfam" id="PF08929">
    <property type="entry name" value="PoNi_C"/>
    <property type="match status" value="2"/>
</dbReference>